<protein>
    <submittedName>
        <fullName evidence="2">Uncharacterized protein</fullName>
    </submittedName>
</protein>
<keyword evidence="1" id="KW-0472">Membrane</keyword>
<evidence type="ECO:0000313" key="2">
    <source>
        <dbReference type="EMBL" id="PIR90482.1"/>
    </source>
</evidence>
<evidence type="ECO:0000313" key="3">
    <source>
        <dbReference type="Proteomes" id="UP000230132"/>
    </source>
</evidence>
<keyword evidence="1" id="KW-1133">Transmembrane helix</keyword>
<comment type="caution">
    <text evidence="2">The sequence shown here is derived from an EMBL/GenBank/DDBJ whole genome shotgun (WGS) entry which is preliminary data.</text>
</comment>
<dbReference type="EMBL" id="PFAX01000020">
    <property type="protein sequence ID" value="PIR90482.1"/>
    <property type="molecule type" value="Genomic_DNA"/>
</dbReference>
<accession>A0A2H0UUF1</accession>
<reference evidence="3" key="1">
    <citation type="submission" date="2017-09" db="EMBL/GenBank/DDBJ databases">
        <title>Depth-based differentiation of microbial function through sediment-hosted aquifers and enrichment of novel symbionts in the deep terrestrial subsurface.</title>
        <authorList>
            <person name="Probst A.J."/>
            <person name="Ladd B."/>
            <person name="Jarett J.K."/>
            <person name="Geller-Mcgrath D.E."/>
            <person name="Sieber C.M.K."/>
            <person name="Emerson J.B."/>
            <person name="Anantharaman K."/>
            <person name="Thomas B.C."/>
            <person name="Malmstrom R."/>
            <person name="Stieglmeier M."/>
            <person name="Klingl A."/>
            <person name="Woyke T."/>
            <person name="Ryan C.M."/>
            <person name="Banfield J.F."/>
        </authorList>
    </citation>
    <scope>NUCLEOTIDE SEQUENCE [LARGE SCALE GENOMIC DNA]</scope>
</reference>
<name>A0A2H0UUF1_9BACT</name>
<sequence length="61" mass="6699">MLSKEQTKAISEISANVGHIFFGSVALPFWLKPQGLSGILMVFTGLFIAICFWVASIKLIK</sequence>
<organism evidence="2 3">
    <name type="scientific">bacterium (Candidatus Gribaldobacteria) CG10_big_fil_rev_8_21_14_0_10_37_21</name>
    <dbReference type="NCBI Taxonomy" id="2014275"/>
    <lineage>
        <taxon>Bacteria</taxon>
        <taxon>Candidatus Gribaldobacteria</taxon>
    </lineage>
</organism>
<feature type="transmembrane region" description="Helical" evidence="1">
    <location>
        <begin position="37"/>
        <end position="60"/>
    </location>
</feature>
<proteinExistence type="predicted"/>
<evidence type="ECO:0000256" key="1">
    <source>
        <dbReference type="SAM" id="Phobius"/>
    </source>
</evidence>
<keyword evidence="1" id="KW-0812">Transmembrane</keyword>
<dbReference type="Proteomes" id="UP000230132">
    <property type="component" value="Unassembled WGS sequence"/>
</dbReference>
<gene>
    <name evidence="2" type="ORF">COU05_01860</name>
</gene>
<dbReference type="AlphaFoldDB" id="A0A2H0UUF1"/>
<feature type="transmembrane region" description="Helical" evidence="1">
    <location>
        <begin position="12"/>
        <end position="31"/>
    </location>
</feature>